<feature type="binding site" evidence="3">
    <location>
        <position position="347"/>
    </location>
    <ligand>
        <name>substrate</name>
    </ligand>
</feature>
<dbReference type="InterPro" id="IPR031322">
    <property type="entry name" value="Shikimate/glucono_kinase"/>
</dbReference>
<comment type="catalytic activity">
    <reaction evidence="4">
        <text>shikimate + NADP(+) = 3-dehydroshikimate + NADPH + H(+)</text>
        <dbReference type="Rhea" id="RHEA:17737"/>
        <dbReference type="ChEBI" id="CHEBI:15378"/>
        <dbReference type="ChEBI" id="CHEBI:16630"/>
        <dbReference type="ChEBI" id="CHEBI:36208"/>
        <dbReference type="ChEBI" id="CHEBI:57783"/>
        <dbReference type="ChEBI" id="CHEBI:58349"/>
        <dbReference type="EC" id="1.1.1.25"/>
    </reaction>
</comment>
<evidence type="ECO:0000313" key="7">
    <source>
        <dbReference type="EMBL" id="NWO23411.1"/>
    </source>
</evidence>
<dbReference type="GO" id="GO:0000287">
    <property type="term" value="F:magnesium ion binding"/>
    <property type="evidence" value="ECO:0007669"/>
    <property type="project" value="UniProtKB-UniRule"/>
</dbReference>
<sequence length="499" mass="55561">MGNSVETDLMKLIVALNQSQSGGQDVHIGEKKYGLIGGSVSHSLSKRLHGLIGGYAYNLIELRDADRLGEVVRMPGYYGFNITNPYKEAIIEHLDELSEEAEAIGAVNTVRRLPDGRLKGYNTDYLGLMKIFAPGSAEGKKVAVLGTGGASLSAAYAMQMLGAREICRISRSSERAANGIYGYRDSYWHDAEVIINATPVGMFPDNGRSPLDSVDMSWDKLSNAEMAVDLIYNPHRTKFLQDASAAGVSTIGGLGMLIWQGIYARDIWEGREMEPDYSLAASVMERLLREQLNLVTVGMPGSGKSSITKQVAYALKRKFIDIDKAIAKDVGRPINSIINRDGIEAFRGLEYDKIREICSGNYLAVATGGGAILNEANRELIRENSVVIYIDRPAKFLATKNRPVSQKRGVHVLYKERGQIYRDVADVRVRNRYKFGAAKQPDGKSRQTIDKQRMKPEQSQYMRDIKRFARSIAKKYKQHIHEIVERDMRGISGQAERDR</sequence>
<feature type="binding site" evidence="3">
    <location>
        <begin position="301"/>
        <end position="306"/>
    </location>
    <ligand>
        <name>ATP</name>
        <dbReference type="ChEBI" id="CHEBI:30616"/>
    </ligand>
</feature>
<dbReference type="InterPro" id="IPR022893">
    <property type="entry name" value="Shikimate_DH_fam"/>
</dbReference>
<dbReference type="Gene3D" id="3.40.50.720">
    <property type="entry name" value="NAD(P)-binding Rossmann-like Domain"/>
    <property type="match status" value="1"/>
</dbReference>
<dbReference type="InterPro" id="IPR027417">
    <property type="entry name" value="P-loop_NTPase"/>
</dbReference>
<feature type="binding site" evidence="4">
    <location>
        <position position="108"/>
    </location>
    <ligand>
        <name>shikimate</name>
        <dbReference type="ChEBI" id="CHEBI:36208"/>
    </ligand>
</feature>
<proteinExistence type="inferred from homology"/>
<evidence type="ECO:0000259" key="6">
    <source>
        <dbReference type="Pfam" id="PF08501"/>
    </source>
</evidence>
<feature type="compositionally biased region" description="Basic and acidic residues" evidence="5">
    <location>
        <begin position="441"/>
        <end position="456"/>
    </location>
</feature>
<protein>
    <recommendedName>
        <fullName evidence="3 4">Multifunctional fusion protein</fullName>
    </recommendedName>
    <domain>
        <recommendedName>
            <fullName evidence="3">Shikimate kinase</fullName>
            <shortName evidence="3">SK</shortName>
            <ecNumber evidence="3">2.7.1.71</ecNumber>
        </recommendedName>
    </domain>
    <domain>
        <recommendedName>
            <fullName evidence="4">Shikimate dehydrogenase (NADP(+))</fullName>
            <shortName evidence="4">SDH</shortName>
            <ecNumber evidence="4">1.1.1.25</ecNumber>
        </recommendedName>
    </domain>
</protein>
<dbReference type="Pfam" id="PF01202">
    <property type="entry name" value="SKI"/>
    <property type="match status" value="1"/>
</dbReference>
<dbReference type="GO" id="GO:0004765">
    <property type="term" value="F:shikimate kinase activity"/>
    <property type="evidence" value="ECO:0007669"/>
    <property type="project" value="UniProtKB-UniRule"/>
</dbReference>
<dbReference type="PANTHER" id="PTHR21089:SF1">
    <property type="entry name" value="BIFUNCTIONAL 3-DEHYDROQUINATE DEHYDRATASE_SHIKIMATE DEHYDROGENASE, CHLOROPLASTIC"/>
    <property type="match status" value="1"/>
</dbReference>
<dbReference type="PANTHER" id="PTHR21089">
    <property type="entry name" value="SHIKIMATE DEHYDROGENASE"/>
    <property type="match status" value="1"/>
</dbReference>
<dbReference type="UniPathway" id="UPA00053">
    <property type="reaction ID" value="UER00087"/>
</dbReference>
<evidence type="ECO:0000256" key="1">
    <source>
        <dbReference type="ARBA" id="ARBA00004871"/>
    </source>
</evidence>
<dbReference type="GO" id="GO:0050661">
    <property type="term" value="F:NADP binding"/>
    <property type="evidence" value="ECO:0007669"/>
    <property type="project" value="TreeGrafter"/>
</dbReference>
<keyword evidence="3" id="KW-0547">Nucleotide-binding</keyword>
<dbReference type="GO" id="GO:0005524">
    <property type="term" value="F:ATP binding"/>
    <property type="evidence" value="ECO:0007669"/>
    <property type="project" value="UniProtKB-UniRule"/>
</dbReference>
<feature type="binding site" evidence="4">
    <location>
        <position position="253"/>
    </location>
    <ligand>
        <name>NADP(+)</name>
        <dbReference type="ChEBI" id="CHEBI:58349"/>
    </ligand>
</feature>
<dbReference type="CDD" id="cd01065">
    <property type="entry name" value="NAD_bind_Shikimate_DH"/>
    <property type="match status" value="1"/>
</dbReference>
<comment type="subunit">
    <text evidence="3">Monomer.</text>
</comment>
<dbReference type="InterPro" id="IPR046346">
    <property type="entry name" value="Aminoacid_DH-like_N_sf"/>
</dbReference>
<feature type="binding site" evidence="4">
    <location>
        <position position="99"/>
    </location>
    <ligand>
        <name>NADP(+)</name>
        <dbReference type="ChEBI" id="CHEBI:58349"/>
    </ligand>
</feature>
<keyword evidence="4" id="KW-0521">NADP</keyword>
<comment type="similarity">
    <text evidence="4">Belongs to the shikimate dehydrogenase family.</text>
</comment>
<comment type="subcellular location">
    <subcellularLocation>
        <location evidence="3">Cytoplasm</location>
    </subcellularLocation>
</comment>
<comment type="pathway">
    <text evidence="1 4">Metabolic intermediate biosynthesis; chorismate biosynthesis; chorismate from D-erythrose 4-phosphate and phosphoenolpyruvate: step 4/7.</text>
</comment>
<evidence type="ECO:0000256" key="3">
    <source>
        <dbReference type="HAMAP-Rule" id="MF_00109"/>
    </source>
</evidence>
<keyword evidence="3" id="KW-0479">Metal-binding</keyword>
<dbReference type="GO" id="GO:0009073">
    <property type="term" value="P:aromatic amino acid family biosynthetic process"/>
    <property type="evidence" value="ECO:0007669"/>
    <property type="project" value="UniProtKB-KW"/>
</dbReference>
<dbReference type="EC" id="2.7.1.71" evidence="3"/>
<dbReference type="Gene3D" id="3.40.50.300">
    <property type="entry name" value="P-loop containing nucleotide triphosphate hydrolases"/>
    <property type="match status" value="1"/>
</dbReference>
<comment type="caution">
    <text evidence="3">Lacks conserved residue(s) required for the propagation of feature annotation.</text>
</comment>
<feature type="binding site" evidence="3">
    <location>
        <position position="417"/>
    </location>
    <ligand>
        <name>substrate</name>
    </ligand>
</feature>
<dbReference type="SUPFAM" id="SSF53223">
    <property type="entry name" value="Aminoacid dehydrogenase-like, N-terminal domain"/>
    <property type="match status" value="1"/>
</dbReference>
<feature type="binding site" evidence="4">
    <location>
        <position position="230"/>
    </location>
    <ligand>
        <name>NADP(+)</name>
        <dbReference type="ChEBI" id="CHEBI:58349"/>
    </ligand>
</feature>
<dbReference type="GO" id="GO:0004764">
    <property type="term" value="F:shikimate 3-dehydrogenase (NADP+) activity"/>
    <property type="evidence" value="ECO:0007669"/>
    <property type="project" value="UniProtKB-UniRule"/>
</dbReference>
<comment type="similarity">
    <text evidence="3">Belongs to the shikimate kinase family.</text>
</comment>
<feature type="region of interest" description="Disordered" evidence="5">
    <location>
        <begin position="438"/>
        <end position="459"/>
    </location>
</feature>
<keyword evidence="8" id="KW-1185">Reference proteome</keyword>
<dbReference type="InterPro" id="IPR013708">
    <property type="entry name" value="Shikimate_DH-bd_N"/>
</dbReference>
<dbReference type="GO" id="GO:0009423">
    <property type="term" value="P:chorismate biosynthetic process"/>
    <property type="evidence" value="ECO:0007669"/>
    <property type="project" value="UniProtKB-UniRule"/>
</dbReference>
<comment type="function">
    <text evidence="4">Involved in the biosynthesis of the chorismate, which leads to the biosynthesis of aromatic amino acids. Catalyzes the reversible NADPH linked reduction of 3-dehydroshikimate (DHSA) to yield shikimate (SA).</text>
</comment>
<evidence type="ECO:0000256" key="5">
    <source>
        <dbReference type="SAM" id="MobiDB-lite"/>
    </source>
</evidence>
<dbReference type="PRINTS" id="PR01100">
    <property type="entry name" value="SHIKIMTKNASE"/>
</dbReference>
<evidence type="ECO:0000313" key="8">
    <source>
        <dbReference type="Proteomes" id="UP000526307"/>
    </source>
</evidence>
<dbReference type="EC" id="1.1.1.25" evidence="4"/>
<accession>A0A7Y8VRN4</accession>
<comment type="pathway">
    <text evidence="3">Metabolic intermediate biosynthesis; chorismate biosynthesis; chorismate from D-erythrose 4-phosphate and phosphoenolpyruvate: step 5/7.</text>
</comment>
<dbReference type="RefSeq" id="WP_178978520.1">
    <property type="nucleotide sequence ID" value="NZ_JABXYR010000002.1"/>
</dbReference>
<gene>
    <name evidence="3" type="primary">aroK</name>
    <name evidence="4" type="synonym">aroE</name>
    <name evidence="7" type="ORF">HW270_04935</name>
</gene>
<feature type="domain" description="Shikimate dehydrogenase substrate binding N-terminal" evidence="6">
    <location>
        <begin position="35"/>
        <end position="110"/>
    </location>
</feature>
<comment type="subunit">
    <text evidence="4">Homodimer.</text>
</comment>
<feature type="binding site" evidence="4">
    <location>
        <position position="83"/>
    </location>
    <ligand>
        <name>shikimate</name>
        <dbReference type="ChEBI" id="CHEBI:36208"/>
    </ligand>
</feature>
<dbReference type="InterPro" id="IPR036291">
    <property type="entry name" value="NAD(P)-bd_dom_sf"/>
</dbReference>
<feature type="binding site" evidence="3">
    <location>
        <position position="402"/>
    </location>
    <ligand>
        <name>ATP</name>
        <dbReference type="ChEBI" id="CHEBI:30616"/>
    </ligand>
</feature>
<feature type="binding site" evidence="4">
    <location>
        <position position="260"/>
    </location>
    <ligand>
        <name>shikimate</name>
        <dbReference type="ChEBI" id="CHEBI:36208"/>
    </ligand>
</feature>
<keyword evidence="3" id="KW-0028">Amino-acid biosynthesis</keyword>
<dbReference type="EMBL" id="JABXYR010000002">
    <property type="protein sequence ID" value="NWO23411.1"/>
    <property type="molecule type" value="Genomic_DNA"/>
</dbReference>
<dbReference type="Proteomes" id="UP000526307">
    <property type="component" value="Unassembled WGS sequence"/>
</dbReference>
<name>A0A7Y8VRN4_9FIRM</name>
<dbReference type="GO" id="GO:0019632">
    <property type="term" value="P:shikimate metabolic process"/>
    <property type="evidence" value="ECO:0007669"/>
    <property type="project" value="TreeGrafter"/>
</dbReference>
<keyword evidence="3" id="KW-0460">Magnesium</keyword>
<dbReference type="Pfam" id="PF08501">
    <property type="entry name" value="Shikimate_dh_N"/>
    <property type="match status" value="1"/>
</dbReference>
<organism evidence="7 8">
    <name type="scientific">Mogibacterium timidum</name>
    <dbReference type="NCBI Taxonomy" id="35519"/>
    <lineage>
        <taxon>Bacteria</taxon>
        <taxon>Bacillati</taxon>
        <taxon>Bacillota</taxon>
        <taxon>Clostridia</taxon>
        <taxon>Peptostreptococcales</taxon>
        <taxon>Anaerovoracaceae</taxon>
        <taxon>Mogibacterium</taxon>
    </lineage>
</organism>
<feature type="active site" description="Proton acceptor" evidence="4">
    <location>
        <position position="87"/>
    </location>
</feature>
<dbReference type="InterPro" id="IPR000623">
    <property type="entry name" value="Shikimate_kinase/TSH1"/>
</dbReference>
<dbReference type="GO" id="GO:0005829">
    <property type="term" value="C:cytosol"/>
    <property type="evidence" value="ECO:0007669"/>
    <property type="project" value="TreeGrafter"/>
</dbReference>
<keyword evidence="3" id="KW-0808">Transferase</keyword>
<dbReference type="SUPFAM" id="SSF52540">
    <property type="entry name" value="P-loop containing nucleoside triphosphate hydrolases"/>
    <property type="match status" value="1"/>
</dbReference>
<keyword evidence="3" id="KW-0418">Kinase</keyword>
<comment type="function">
    <text evidence="3">Catalyzes the specific phosphorylation of the 3-hydroxyl group of shikimic acid using ATP as a cosubstrate.</text>
</comment>
<dbReference type="HAMAP" id="MF_00109">
    <property type="entry name" value="Shikimate_kinase"/>
    <property type="match status" value="1"/>
</dbReference>
<keyword evidence="3" id="KW-0067">ATP-binding</keyword>
<feature type="binding site" evidence="3">
    <location>
        <position position="305"/>
    </location>
    <ligand>
        <name>Mg(2+)</name>
        <dbReference type="ChEBI" id="CHEBI:18420"/>
    </ligand>
</feature>
<feature type="binding site" evidence="4">
    <location>
        <position position="232"/>
    </location>
    <ligand>
        <name>shikimate</name>
        <dbReference type="ChEBI" id="CHEBI:36208"/>
    </ligand>
</feature>
<dbReference type="GO" id="GO:0008652">
    <property type="term" value="P:amino acid biosynthetic process"/>
    <property type="evidence" value="ECO:0007669"/>
    <property type="project" value="UniProtKB-KW"/>
</dbReference>
<keyword evidence="3" id="KW-0963">Cytoplasm</keyword>
<dbReference type="Gene3D" id="3.40.50.10860">
    <property type="entry name" value="Leucine Dehydrogenase, chain A, domain 1"/>
    <property type="match status" value="1"/>
</dbReference>
<dbReference type="HAMAP" id="MF_00222">
    <property type="entry name" value="Shikimate_DH_AroE"/>
    <property type="match status" value="1"/>
</dbReference>
<feature type="binding site" evidence="3">
    <location>
        <position position="369"/>
    </location>
    <ligand>
        <name>substrate</name>
    </ligand>
</feature>
<dbReference type="CDD" id="cd00464">
    <property type="entry name" value="SK"/>
    <property type="match status" value="1"/>
</dbReference>
<feature type="binding site" evidence="4">
    <location>
        <begin position="43"/>
        <end position="45"/>
    </location>
    <ligand>
        <name>shikimate</name>
        <dbReference type="ChEBI" id="CHEBI:36208"/>
    </ligand>
</feature>
<dbReference type="AlphaFoldDB" id="A0A7Y8VRN4"/>
<keyword evidence="4" id="KW-0560">Oxidoreductase</keyword>
<dbReference type="SUPFAM" id="SSF51735">
    <property type="entry name" value="NAD(P)-binding Rossmann-fold domains"/>
    <property type="match status" value="1"/>
</dbReference>
<comment type="catalytic activity">
    <reaction evidence="3">
        <text>shikimate + ATP = 3-phosphoshikimate + ADP + H(+)</text>
        <dbReference type="Rhea" id="RHEA:13121"/>
        <dbReference type="ChEBI" id="CHEBI:15378"/>
        <dbReference type="ChEBI" id="CHEBI:30616"/>
        <dbReference type="ChEBI" id="CHEBI:36208"/>
        <dbReference type="ChEBI" id="CHEBI:145989"/>
        <dbReference type="ChEBI" id="CHEBI:456216"/>
        <dbReference type="EC" id="2.7.1.71"/>
    </reaction>
</comment>
<reference evidence="7 8" key="1">
    <citation type="submission" date="2020-06" db="EMBL/GenBank/DDBJ databases">
        <title>Mogibacterium timidum strain W9173 genomic sequence.</title>
        <authorList>
            <person name="Wade W.G."/>
            <person name="Johnston C.D."/>
            <person name="Chen T."/>
            <person name="Dewhirst F.E."/>
        </authorList>
    </citation>
    <scope>NUCLEOTIDE SEQUENCE [LARGE SCALE GENOMIC DNA]</scope>
    <source>
        <strain evidence="7 8">W9173</strain>
    </source>
</reference>
<feature type="binding site" evidence="4">
    <location>
        <position position="124"/>
    </location>
    <ligand>
        <name>shikimate</name>
        <dbReference type="ChEBI" id="CHEBI:36208"/>
    </ligand>
</feature>
<comment type="cofactor">
    <cofactor evidence="3">
        <name>Mg(2+)</name>
        <dbReference type="ChEBI" id="CHEBI:18420"/>
    </cofactor>
    <text evidence="3">Binds 1 Mg(2+) ion per subunit.</text>
</comment>
<comment type="caution">
    <text evidence="7">The sequence shown here is derived from an EMBL/GenBank/DDBJ whole genome shotgun (WGS) entry which is preliminary data.</text>
</comment>
<feature type="binding site" evidence="3">
    <location>
        <position position="323"/>
    </location>
    <ligand>
        <name>substrate</name>
    </ligand>
</feature>
<evidence type="ECO:0000256" key="4">
    <source>
        <dbReference type="HAMAP-Rule" id="MF_00222"/>
    </source>
</evidence>
<evidence type="ECO:0000256" key="2">
    <source>
        <dbReference type="ARBA" id="ARBA00023141"/>
    </source>
</evidence>
<keyword evidence="2 3" id="KW-0057">Aromatic amino acid biosynthesis</keyword>